<evidence type="ECO:0000256" key="6">
    <source>
        <dbReference type="SAM" id="MobiDB-lite"/>
    </source>
</evidence>
<feature type="transmembrane region" description="Helical" evidence="7">
    <location>
        <begin position="429"/>
        <end position="449"/>
    </location>
</feature>
<feature type="transmembrane region" description="Helical" evidence="7">
    <location>
        <begin position="146"/>
        <end position="164"/>
    </location>
</feature>
<feature type="transmembrane region" description="Helical" evidence="7">
    <location>
        <begin position="321"/>
        <end position="337"/>
    </location>
</feature>
<dbReference type="Proteomes" id="UP000292118">
    <property type="component" value="Chromosome"/>
</dbReference>
<evidence type="ECO:0000256" key="7">
    <source>
        <dbReference type="SAM" id="Phobius"/>
    </source>
</evidence>
<evidence type="ECO:0000313" key="8">
    <source>
        <dbReference type="EMBL" id="QAY70566.1"/>
    </source>
</evidence>
<feature type="transmembrane region" description="Helical" evidence="7">
    <location>
        <begin position="384"/>
        <end position="409"/>
    </location>
</feature>
<keyword evidence="9" id="KW-1185">Reference proteome</keyword>
<keyword evidence="3 7" id="KW-0812">Transmembrane</keyword>
<gene>
    <name evidence="8" type="ORF">ET471_11440</name>
</gene>
<feature type="region of interest" description="Disordered" evidence="6">
    <location>
        <begin position="1"/>
        <end position="28"/>
    </location>
</feature>
<protein>
    <submittedName>
        <fullName evidence="8">Cytosine permease</fullName>
    </submittedName>
</protein>
<accession>A0A4P6F5C7</accession>
<feature type="transmembrane region" description="Helical" evidence="7">
    <location>
        <begin position="44"/>
        <end position="64"/>
    </location>
</feature>
<dbReference type="GO" id="GO:0015209">
    <property type="term" value="F:cytosine transmembrane transporter activity"/>
    <property type="evidence" value="ECO:0007669"/>
    <property type="project" value="InterPro"/>
</dbReference>
<evidence type="ECO:0000256" key="1">
    <source>
        <dbReference type="ARBA" id="ARBA00004141"/>
    </source>
</evidence>
<dbReference type="AlphaFoldDB" id="A0A4P6F5C7"/>
<dbReference type="GO" id="GO:0005886">
    <property type="term" value="C:plasma membrane"/>
    <property type="evidence" value="ECO:0007669"/>
    <property type="project" value="TreeGrafter"/>
</dbReference>
<feature type="region of interest" description="Disordered" evidence="6">
    <location>
        <begin position="457"/>
        <end position="477"/>
    </location>
</feature>
<organism evidence="8 9">
    <name type="scientific">Xylanimonas protaetiae</name>
    <dbReference type="NCBI Taxonomy" id="2509457"/>
    <lineage>
        <taxon>Bacteria</taxon>
        <taxon>Bacillati</taxon>
        <taxon>Actinomycetota</taxon>
        <taxon>Actinomycetes</taxon>
        <taxon>Micrococcales</taxon>
        <taxon>Promicromonosporaceae</taxon>
        <taxon>Xylanimonas</taxon>
    </lineage>
</organism>
<dbReference type="RefSeq" id="WP_129188449.1">
    <property type="nucleotide sequence ID" value="NZ_CP035493.1"/>
</dbReference>
<dbReference type="EMBL" id="CP035493">
    <property type="protein sequence ID" value="QAY70566.1"/>
    <property type="molecule type" value="Genomic_DNA"/>
</dbReference>
<proteinExistence type="inferred from homology"/>
<dbReference type="KEGG" id="xya:ET471_11440"/>
<evidence type="ECO:0000256" key="3">
    <source>
        <dbReference type="ARBA" id="ARBA00022692"/>
    </source>
</evidence>
<name>A0A4P6F5C7_9MICO</name>
<dbReference type="Gene3D" id="1.10.4160.10">
    <property type="entry name" value="Hydantoin permease"/>
    <property type="match status" value="1"/>
</dbReference>
<feature type="transmembrane region" description="Helical" evidence="7">
    <location>
        <begin position="171"/>
        <end position="190"/>
    </location>
</feature>
<feature type="transmembrane region" description="Helical" evidence="7">
    <location>
        <begin position="242"/>
        <end position="268"/>
    </location>
</feature>
<dbReference type="PANTHER" id="PTHR30569">
    <property type="entry name" value="CYTOSINE TRANSPORTER CODB"/>
    <property type="match status" value="1"/>
</dbReference>
<feature type="transmembrane region" description="Helical" evidence="7">
    <location>
        <begin position="70"/>
        <end position="93"/>
    </location>
</feature>
<sequence>MASAVPVREPVHGPGEAPPAEGSVEAPVTLDGPPVRVHRGRDHLGLWASLGVSLLVPVVAVYFVPTSLAATFVAIGVGTLVGCGLLGAVAAIGARTGEPAMVVFRGLLGARGSWVPTALNVLQCLGWACFEVWIIGRAASGVWPQVPRWVFVVAAGVVATAMALRPLGSAALLRRAAVVVVVACSAYFLVDAARRPLGPVGAGGWRGLWTNVDLVASMSVSWIPLVADYTRHARRGTARGTGVAVGVGYGLASAAFFCVGALGLLAYRPADGDLVAALLAVPAGAVALAILAADEVDQAFANVYSTAVSLQNVAPRADRRLLALGVGAVATALGVLVDDGYAYEGFLLLIGAVFTPLGAVLVVDHWVVRRGRYDLRAAAPARPWLFVPWVAGFVAFELVTPTFVALWPAWGTAWGRAQAALAIPADNGWSAVVAALVVAGALTLAVAPLDRRHADRAARDAPQVATPAAQEAVSPGA</sequence>
<evidence type="ECO:0000256" key="4">
    <source>
        <dbReference type="ARBA" id="ARBA00022989"/>
    </source>
</evidence>
<dbReference type="Pfam" id="PF02133">
    <property type="entry name" value="Transp_cyt_pur"/>
    <property type="match status" value="1"/>
</dbReference>
<reference evidence="8 9" key="1">
    <citation type="submission" date="2019-01" db="EMBL/GenBank/DDBJ databases">
        <title>Genome sequencing of strain FW10M-9.</title>
        <authorList>
            <person name="Heo J."/>
            <person name="Kim S.-J."/>
            <person name="Kim J.-S."/>
            <person name="Hong S.-B."/>
            <person name="Kwon S.-W."/>
        </authorList>
    </citation>
    <scope>NUCLEOTIDE SEQUENCE [LARGE SCALE GENOMIC DNA]</scope>
    <source>
        <strain evidence="8 9">FW10M-9</strain>
    </source>
</reference>
<keyword evidence="4 7" id="KW-1133">Transmembrane helix</keyword>
<evidence type="ECO:0000256" key="2">
    <source>
        <dbReference type="ARBA" id="ARBA00008974"/>
    </source>
</evidence>
<feature type="transmembrane region" description="Helical" evidence="7">
    <location>
        <begin position="274"/>
        <end position="293"/>
    </location>
</feature>
<dbReference type="OrthoDB" id="3169878at2"/>
<evidence type="ECO:0000313" key="9">
    <source>
        <dbReference type="Proteomes" id="UP000292118"/>
    </source>
</evidence>
<evidence type="ECO:0000256" key="5">
    <source>
        <dbReference type="ARBA" id="ARBA00023136"/>
    </source>
</evidence>
<dbReference type="PANTHER" id="PTHR30569:SF0">
    <property type="entry name" value="CYTOSINE PERMEASE"/>
    <property type="match status" value="1"/>
</dbReference>
<feature type="transmembrane region" description="Helical" evidence="7">
    <location>
        <begin position="114"/>
        <end position="134"/>
    </location>
</feature>
<keyword evidence="5 7" id="KW-0472">Membrane</keyword>
<comment type="similarity">
    <text evidence="2">Belongs to the purine-cytosine permease (2.A.39) family.</text>
</comment>
<dbReference type="InterPro" id="IPR030191">
    <property type="entry name" value="CodB"/>
</dbReference>
<feature type="transmembrane region" description="Helical" evidence="7">
    <location>
        <begin position="343"/>
        <end position="363"/>
    </location>
</feature>
<comment type="subcellular location">
    <subcellularLocation>
        <location evidence="1">Membrane</location>
        <topology evidence="1">Multi-pass membrane protein</topology>
    </subcellularLocation>
</comment>
<dbReference type="InterPro" id="IPR001248">
    <property type="entry name" value="Pur-cyt_permease"/>
</dbReference>